<evidence type="ECO:0000313" key="1">
    <source>
        <dbReference type="EMBL" id="KAL3388457.1"/>
    </source>
</evidence>
<gene>
    <name evidence="1" type="ORF">TKK_016464</name>
</gene>
<sequence length="80" mass="9197">MGLVYGNSNTLYKSSTQWRAHISRERRLKAIAPTTSTTTVVRYKQQQQQQQQQQSHLSLTRQNIQFLKNLGLKPSGELPV</sequence>
<accession>A0ABD2W6F8</accession>
<reference evidence="1 2" key="1">
    <citation type="journal article" date="2024" name="bioRxiv">
        <title>A reference genome for Trichogramma kaykai: A tiny desert-dwelling parasitoid wasp with competing sex-ratio distorters.</title>
        <authorList>
            <person name="Culotta J."/>
            <person name="Lindsey A.R."/>
        </authorList>
    </citation>
    <scope>NUCLEOTIDE SEQUENCE [LARGE SCALE GENOMIC DNA]</scope>
    <source>
        <strain evidence="1 2">KSX58</strain>
    </source>
</reference>
<proteinExistence type="predicted"/>
<dbReference type="EMBL" id="JBJJXI010000133">
    <property type="protein sequence ID" value="KAL3388457.1"/>
    <property type="molecule type" value="Genomic_DNA"/>
</dbReference>
<evidence type="ECO:0000313" key="2">
    <source>
        <dbReference type="Proteomes" id="UP001627154"/>
    </source>
</evidence>
<dbReference type="AlphaFoldDB" id="A0ABD2W6F8"/>
<keyword evidence="2" id="KW-1185">Reference proteome</keyword>
<name>A0ABD2W6F8_9HYME</name>
<organism evidence="1 2">
    <name type="scientific">Trichogramma kaykai</name>
    <dbReference type="NCBI Taxonomy" id="54128"/>
    <lineage>
        <taxon>Eukaryota</taxon>
        <taxon>Metazoa</taxon>
        <taxon>Ecdysozoa</taxon>
        <taxon>Arthropoda</taxon>
        <taxon>Hexapoda</taxon>
        <taxon>Insecta</taxon>
        <taxon>Pterygota</taxon>
        <taxon>Neoptera</taxon>
        <taxon>Endopterygota</taxon>
        <taxon>Hymenoptera</taxon>
        <taxon>Apocrita</taxon>
        <taxon>Proctotrupomorpha</taxon>
        <taxon>Chalcidoidea</taxon>
        <taxon>Trichogrammatidae</taxon>
        <taxon>Trichogramma</taxon>
    </lineage>
</organism>
<dbReference type="Proteomes" id="UP001627154">
    <property type="component" value="Unassembled WGS sequence"/>
</dbReference>
<protein>
    <submittedName>
        <fullName evidence="1">Uncharacterized protein</fullName>
    </submittedName>
</protein>
<comment type="caution">
    <text evidence="1">The sequence shown here is derived from an EMBL/GenBank/DDBJ whole genome shotgun (WGS) entry which is preliminary data.</text>
</comment>